<keyword evidence="2" id="KW-1185">Reference proteome</keyword>
<evidence type="ECO:0000313" key="1">
    <source>
        <dbReference type="EMBL" id="KAG8439204.1"/>
    </source>
</evidence>
<evidence type="ECO:0000313" key="2">
    <source>
        <dbReference type="Proteomes" id="UP000812440"/>
    </source>
</evidence>
<dbReference type="AlphaFoldDB" id="A0A8T2J6W7"/>
<comment type="caution">
    <text evidence="1">The sequence shown here is derived from an EMBL/GenBank/DDBJ whole genome shotgun (WGS) entry which is preliminary data.</text>
</comment>
<protein>
    <submittedName>
        <fullName evidence="1">Uncharacterized protein</fullName>
    </submittedName>
</protein>
<proteinExistence type="predicted"/>
<dbReference type="EMBL" id="JAACNH010000006">
    <property type="protein sequence ID" value="KAG8439204.1"/>
    <property type="molecule type" value="Genomic_DNA"/>
</dbReference>
<reference evidence="1" key="1">
    <citation type="thesis" date="2020" institute="ProQuest LLC" country="789 East Eisenhower Parkway, Ann Arbor, MI, USA">
        <title>Comparative Genomics and Chromosome Evolution.</title>
        <authorList>
            <person name="Mudd A.B."/>
        </authorList>
    </citation>
    <scope>NUCLEOTIDE SEQUENCE</scope>
    <source>
        <strain evidence="1">Female2</strain>
        <tissue evidence="1">Blood</tissue>
    </source>
</reference>
<dbReference type="Proteomes" id="UP000812440">
    <property type="component" value="Chromosome 3"/>
</dbReference>
<sequence length="113" mass="12602">MLFEPSEVRTCIIVAAHAPQCSCTSDVIYQLSLPLQSSVNLFGFRDNTSLKFAQKFPPSPYYIFVAAVLLSFAKPSQPPQILKIALKTWQLKYISVTSDFLAQRLLVHLPASV</sequence>
<gene>
    <name evidence="1" type="ORF">GDO86_005430</name>
</gene>
<accession>A0A8T2J6W7</accession>
<organism evidence="1 2">
    <name type="scientific">Hymenochirus boettgeri</name>
    <name type="common">Congo dwarf clawed frog</name>
    <dbReference type="NCBI Taxonomy" id="247094"/>
    <lineage>
        <taxon>Eukaryota</taxon>
        <taxon>Metazoa</taxon>
        <taxon>Chordata</taxon>
        <taxon>Craniata</taxon>
        <taxon>Vertebrata</taxon>
        <taxon>Euteleostomi</taxon>
        <taxon>Amphibia</taxon>
        <taxon>Batrachia</taxon>
        <taxon>Anura</taxon>
        <taxon>Pipoidea</taxon>
        <taxon>Pipidae</taxon>
        <taxon>Pipinae</taxon>
        <taxon>Hymenochirus</taxon>
    </lineage>
</organism>
<name>A0A8T2J6W7_9PIPI</name>